<comment type="caution">
    <text evidence="1">The sequence shown here is derived from an EMBL/GenBank/DDBJ whole genome shotgun (WGS) entry which is preliminary data.</text>
</comment>
<keyword evidence="2" id="KW-1185">Reference proteome</keyword>
<dbReference type="AlphaFoldDB" id="A0A4Q9FCV4"/>
<gene>
    <name evidence="1" type="ORF">EYD45_11575</name>
</gene>
<sequence>MTSISLQRLCLFVFLFSTIFSNSQEFQGKAFYMSKTSVDMSNFGRPNMTEEQRKRMEDRLKTMFQKTFVLTFNRTESVYKLEEKLEAPGQRGGRFTAIMGGAVDGVKYKNVKDKALLNELELFGKLFLVKEDLPKLEWKITGETKQIGGYTCNKATAIKTWKDFDLTALRRQPAREENEENNETVEEEEQPKIEVTAWYTMQIPVNQGPGDYWGLPGLILEVNTDDTTILCSKIILNPEDKATIKRPTKGKVVSKEEYVEIATQKFQEMRENFRRGGQRGGRG</sequence>
<dbReference type="OrthoDB" id="1068986at2"/>
<evidence type="ECO:0000313" key="1">
    <source>
        <dbReference type="EMBL" id="TBN02345.1"/>
    </source>
</evidence>
<dbReference type="Proteomes" id="UP000291142">
    <property type="component" value="Unassembled WGS sequence"/>
</dbReference>
<organism evidence="1 2">
    <name type="scientific">Hyunsoonleella flava</name>
    <dbReference type="NCBI Taxonomy" id="2527939"/>
    <lineage>
        <taxon>Bacteria</taxon>
        <taxon>Pseudomonadati</taxon>
        <taxon>Bacteroidota</taxon>
        <taxon>Flavobacteriia</taxon>
        <taxon>Flavobacteriales</taxon>
        <taxon>Flavobacteriaceae</taxon>
    </lineage>
</organism>
<reference evidence="1 2" key="1">
    <citation type="submission" date="2019-02" db="EMBL/GenBank/DDBJ databases">
        <title>Hyunsoonleella sp., isolated from marine sediment.</title>
        <authorList>
            <person name="Liu B.-T."/>
        </authorList>
    </citation>
    <scope>NUCLEOTIDE SEQUENCE [LARGE SCALE GENOMIC DNA]</scope>
    <source>
        <strain evidence="1 2">T58</strain>
    </source>
</reference>
<dbReference type="Pfam" id="PF09697">
    <property type="entry name" value="Porph_ging"/>
    <property type="match status" value="1"/>
</dbReference>
<protein>
    <submittedName>
        <fullName evidence="1">GLPGLI family protein</fullName>
    </submittedName>
</protein>
<proteinExistence type="predicted"/>
<accession>A0A4Q9FCV4</accession>
<evidence type="ECO:0000313" key="2">
    <source>
        <dbReference type="Proteomes" id="UP000291142"/>
    </source>
</evidence>
<dbReference type="EMBL" id="SIRT01000010">
    <property type="protein sequence ID" value="TBN02345.1"/>
    <property type="molecule type" value="Genomic_DNA"/>
</dbReference>
<dbReference type="RefSeq" id="WP_130964721.1">
    <property type="nucleotide sequence ID" value="NZ_SIRT01000010.1"/>
</dbReference>
<dbReference type="NCBIfam" id="TIGR01200">
    <property type="entry name" value="GLPGLI"/>
    <property type="match status" value="1"/>
</dbReference>
<dbReference type="InterPro" id="IPR005901">
    <property type="entry name" value="GLPGLI"/>
</dbReference>
<name>A0A4Q9FCV4_9FLAO</name>